<feature type="region of interest" description="Disordered" evidence="1">
    <location>
        <begin position="418"/>
        <end position="454"/>
    </location>
</feature>
<feature type="compositionally biased region" description="Polar residues" evidence="1">
    <location>
        <begin position="1"/>
        <end position="10"/>
    </location>
</feature>
<dbReference type="PANTHER" id="PTHR44013:SF1">
    <property type="entry name" value="ZINC-TYPE ALCOHOL DEHYDROGENASE-LIKE PROTEIN C16A3.02C"/>
    <property type="match status" value="1"/>
</dbReference>
<dbReference type="VEuPathDB" id="TriTrypDB:TcCL_ESM07432"/>
<dbReference type="Proteomes" id="UP000246078">
    <property type="component" value="Unassembled WGS sequence"/>
</dbReference>
<dbReference type="SUPFAM" id="SSF51735">
    <property type="entry name" value="NAD(P)-binding Rossmann-fold domains"/>
    <property type="match status" value="1"/>
</dbReference>
<dbReference type="Pfam" id="PF13602">
    <property type="entry name" value="ADH_zinc_N_2"/>
    <property type="match status" value="1"/>
</dbReference>
<dbReference type="SMR" id="A0A2V2WR97"/>
<dbReference type="VEuPathDB" id="TriTrypDB:BCY84_05323"/>
<dbReference type="OMA" id="ATICEWY"/>
<evidence type="ECO:0000313" key="3">
    <source>
        <dbReference type="EMBL" id="PWV10775.1"/>
    </source>
</evidence>
<dbReference type="Gene3D" id="3.40.50.720">
    <property type="entry name" value="NAD(P)-binding Rossmann-like Domain"/>
    <property type="match status" value="1"/>
</dbReference>
<dbReference type="AlphaFoldDB" id="A0A2V2WR97"/>
<dbReference type="VEuPathDB" id="TriTrypDB:TcYC6_0063970"/>
<name>A0A2V2WR97_TRYCR</name>
<feature type="region of interest" description="Disordered" evidence="1">
    <location>
        <begin position="1"/>
        <end position="27"/>
    </location>
</feature>
<dbReference type="VEuPathDB" id="TriTrypDB:TcG_08793"/>
<comment type="caution">
    <text evidence="3">The sequence shown here is derived from an EMBL/GenBank/DDBJ whole genome shotgun (WGS) entry which is preliminary data.</text>
</comment>
<dbReference type="SMART" id="SM00829">
    <property type="entry name" value="PKS_ER"/>
    <property type="match status" value="1"/>
</dbReference>
<evidence type="ECO:0000256" key="1">
    <source>
        <dbReference type="SAM" id="MobiDB-lite"/>
    </source>
</evidence>
<gene>
    <name evidence="3" type="ORF">C3747_66g118</name>
</gene>
<accession>A0A2V2WR97</accession>
<dbReference type="GO" id="GO:0016491">
    <property type="term" value="F:oxidoreductase activity"/>
    <property type="evidence" value="ECO:0007669"/>
    <property type="project" value="InterPro"/>
</dbReference>
<dbReference type="InterPro" id="IPR036291">
    <property type="entry name" value="NAD(P)-bd_dom_sf"/>
</dbReference>
<dbReference type="InterPro" id="IPR020843">
    <property type="entry name" value="ER"/>
</dbReference>
<dbReference type="VEuPathDB" id="TriTrypDB:ECC02_003111"/>
<organism evidence="3 4">
    <name type="scientific">Trypanosoma cruzi</name>
    <dbReference type="NCBI Taxonomy" id="5693"/>
    <lineage>
        <taxon>Eukaryota</taxon>
        <taxon>Discoba</taxon>
        <taxon>Euglenozoa</taxon>
        <taxon>Kinetoplastea</taxon>
        <taxon>Metakinetoplastina</taxon>
        <taxon>Trypanosomatida</taxon>
        <taxon>Trypanosomatidae</taxon>
        <taxon>Trypanosoma</taxon>
        <taxon>Schizotrypanum</taxon>
    </lineage>
</organism>
<dbReference type="OrthoDB" id="9992527at2759"/>
<dbReference type="VEuPathDB" id="TriTrypDB:TcBrA4_0019040"/>
<dbReference type="SUPFAM" id="SSF50129">
    <property type="entry name" value="GroES-like"/>
    <property type="match status" value="1"/>
</dbReference>
<feature type="domain" description="Enoyl reductase (ER)" evidence="2">
    <location>
        <begin position="45"/>
        <end position="409"/>
    </location>
</feature>
<sequence>MGAVHSQAQEKQGMEEKYNNNGTAPEGHTIRCEGWTIEKPIRSWSASAMVYVDNVMVPPPGPGQVRVKIYAASVNPVDVKRPRFGRNNGFFSWCNENFGKVGKNSNSNIGAGVSEIVSTFTRHEPPEFPFPYVMGTEGAGVVESVGWDNDDMEQRERYGLQVGDRVAFLADITMANGGTFCQYALAMADAVGKIPSPTTDDVIGFLEAAVMPCAVGTAYVALFDKLRVSSGRSIFISGASGGIGSAAVQLAKYAGMYVLASCSTVNVAYVKSLGADYVFDYTASDVVGECLAHTRGFGVDYVLEVADAALAVHHADALRFGGSICVLPEHMPISSEVFFRRQLSIGYVCLTGLHADPLTRGNLRHVVETCMKLYQLGAFKLQLETVPVERADTALDIISAGHTRGKIVLTIFHPDDMPHGDDMMGTRRRKHAKVQSGQAAPAVSIQTAAPPPAQ</sequence>
<evidence type="ECO:0000259" key="2">
    <source>
        <dbReference type="SMART" id="SM00829"/>
    </source>
</evidence>
<dbReference type="VEuPathDB" id="TriTrypDB:TCSYLVIO_000010"/>
<dbReference type="Gene3D" id="3.90.180.10">
    <property type="entry name" value="Medium-chain alcohol dehydrogenases, catalytic domain"/>
    <property type="match status" value="2"/>
</dbReference>
<dbReference type="InterPro" id="IPR013154">
    <property type="entry name" value="ADH-like_N"/>
</dbReference>
<dbReference type="VEuPathDB" id="TriTrypDB:C4B63_21g114"/>
<protein>
    <submittedName>
        <fullName evidence="3">Putative oxidoreductase</fullName>
    </submittedName>
</protein>
<dbReference type="VEuPathDB" id="TriTrypDB:TcCLB.505943.20"/>
<dbReference type="VEuPathDB" id="TriTrypDB:C3747_66g118"/>
<dbReference type="EMBL" id="PRFC01000066">
    <property type="protein sequence ID" value="PWV10775.1"/>
    <property type="molecule type" value="Genomic_DNA"/>
</dbReference>
<dbReference type="Pfam" id="PF08240">
    <property type="entry name" value="ADH_N"/>
    <property type="match status" value="1"/>
</dbReference>
<dbReference type="InterPro" id="IPR011032">
    <property type="entry name" value="GroES-like_sf"/>
</dbReference>
<dbReference type="VEuPathDB" id="TriTrypDB:TCDM_10841"/>
<reference evidence="3 4" key="1">
    <citation type="journal article" date="2018" name="Microb. Genom.">
        <title>Expanding an expanded genome: long-read sequencing of Trypanosoma cruzi.</title>
        <authorList>
            <person name="Berna L."/>
            <person name="Rodriguez M."/>
            <person name="Chiribao M.L."/>
            <person name="Parodi-Talice A."/>
            <person name="Pita S."/>
            <person name="Rijo G."/>
            <person name="Alvarez-Valin F."/>
            <person name="Robello C."/>
        </authorList>
    </citation>
    <scope>NUCLEOTIDE SEQUENCE [LARGE SCALE GENOMIC DNA]</scope>
    <source>
        <strain evidence="3 4">TCC</strain>
    </source>
</reference>
<proteinExistence type="predicted"/>
<dbReference type="PANTHER" id="PTHR44013">
    <property type="entry name" value="ZINC-TYPE ALCOHOL DEHYDROGENASE-LIKE PROTEIN C16A3.02C"/>
    <property type="match status" value="1"/>
</dbReference>
<dbReference type="InterPro" id="IPR052733">
    <property type="entry name" value="Chloroplast_QOR"/>
</dbReference>
<dbReference type="VEuPathDB" id="TriTrypDB:TcCLB.507623.50"/>
<evidence type="ECO:0000313" key="4">
    <source>
        <dbReference type="Proteomes" id="UP000246078"/>
    </source>
</evidence>